<dbReference type="EMBL" id="QGTL01000011">
    <property type="protein sequence ID" value="PWV71210.1"/>
    <property type="molecule type" value="Genomic_DNA"/>
</dbReference>
<feature type="signal peptide" evidence="1">
    <location>
        <begin position="1"/>
        <end position="39"/>
    </location>
</feature>
<evidence type="ECO:0000256" key="1">
    <source>
        <dbReference type="SAM" id="SignalP"/>
    </source>
</evidence>
<accession>A0A317N7U1</accession>
<dbReference type="PANTHER" id="PTHR34853">
    <property type="match status" value="1"/>
</dbReference>
<dbReference type="GO" id="GO:0004806">
    <property type="term" value="F:triacylglycerol lipase activity"/>
    <property type="evidence" value="ECO:0007669"/>
    <property type="project" value="InterPro"/>
</dbReference>
<dbReference type="InterPro" id="IPR005152">
    <property type="entry name" value="Lipase_secreted"/>
</dbReference>
<comment type="caution">
    <text evidence="2">The sequence shown here is derived from an EMBL/GenBank/DDBJ whole genome shotgun (WGS) entry which is preliminary data.</text>
</comment>
<dbReference type="SUPFAM" id="SSF53474">
    <property type="entry name" value="alpha/beta-Hydrolases"/>
    <property type="match status" value="1"/>
</dbReference>
<feature type="chain" id="PRO_5038707214" evidence="1">
    <location>
        <begin position="40"/>
        <end position="432"/>
    </location>
</feature>
<gene>
    <name evidence="2" type="ORF">DFR69_111202</name>
</gene>
<dbReference type="GO" id="GO:0016042">
    <property type="term" value="P:lipid catabolic process"/>
    <property type="evidence" value="ECO:0007669"/>
    <property type="project" value="InterPro"/>
</dbReference>
<keyword evidence="1" id="KW-0732">Signal</keyword>
<dbReference type="Gene3D" id="1.10.260.130">
    <property type="match status" value="1"/>
</dbReference>
<sequence length="432" mass="45565">MGGVMPNKTATCSPRKRGQLRSVLIAVSAVFCCTSTPMAIGNAAPLTTPQHDPFYTPPSGWETEVPGTILNSRPVEVASLGPQAQDADAWQLLYRTTDTDGRPMATVTTVLRPRTGQVKGLISYQPATDASAPQCAPSYVLRQGAPDKYDASLDFMQIDQMLTSGHAISVPDWEGPKGAMFTPRQPGYAALDGVRAAEAFAPLGLSGTDTPVAAMGYSGGSYGTSWVAQTQPTYAPELRLVGVAMGGWTAPIAPYLATLDGGPFSGFLPSLLPGMMRADPLLAAAFDKYLTPAGRALMAAGDSKCVTPNVAQHAFVRMDDHLTIPFSRLLEEVQGSLAALDFSPGASTPPMYLYNAVHDEIVTIAAPDKAVAQWCAAGAPITYTRDQLSEHVSLQMAATTAVLRWIDERLAGQAAPDGCSTRTVQSMALDTP</sequence>
<reference evidence="2 3" key="1">
    <citation type="submission" date="2018-05" db="EMBL/GenBank/DDBJ databases">
        <title>Genomic Encyclopedia of Type Strains, Phase IV (KMG-IV): sequencing the most valuable type-strain genomes for metagenomic binning, comparative biology and taxonomic classification.</title>
        <authorList>
            <person name="Goeker M."/>
        </authorList>
    </citation>
    <scope>NUCLEOTIDE SEQUENCE [LARGE SCALE GENOMIC DNA]</scope>
    <source>
        <strain evidence="2 3">DSM 44717</strain>
    </source>
</reference>
<dbReference type="InterPro" id="IPR029058">
    <property type="entry name" value="AB_hydrolase_fold"/>
</dbReference>
<keyword evidence="3" id="KW-1185">Reference proteome</keyword>
<dbReference type="Proteomes" id="UP000246410">
    <property type="component" value="Unassembled WGS sequence"/>
</dbReference>
<proteinExistence type="predicted"/>
<organism evidence="2 3">
    <name type="scientific">Nocardia neocaledoniensis</name>
    <dbReference type="NCBI Taxonomy" id="236511"/>
    <lineage>
        <taxon>Bacteria</taxon>
        <taxon>Bacillati</taxon>
        <taxon>Actinomycetota</taxon>
        <taxon>Actinomycetes</taxon>
        <taxon>Mycobacteriales</taxon>
        <taxon>Nocardiaceae</taxon>
        <taxon>Nocardia</taxon>
    </lineage>
</organism>
<protein>
    <submittedName>
        <fullName evidence="2">Secretory lipase</fullName>
    </submittedName>
</protein>
<evidence type="ECO:0000313" key="3">
    <source>
        <dbReference type="Proteomes" id="UP000246410"/>
    </source>
</evidence>
<dbReference type="AlphaFoldDB" id="A0A317N7U1"/>
<evidence type="ECO:0000313" key="2">
    <source>
        <dbReference type="EMBL" id="PWV71210.1"/>
    </source>
</evidence>
<dbReference type="PANTHER" id="PTHR34853:SF1">
    <property type="entry name" value="LIPASE 5"/>
    <property type="match status" value="1"/>
</dbReference>
<dbReference type="RefSeq" id="WP_244198467.1">
    <property type="nucleotide sequence ID" value="NZ_QGTL01000011.1"/>
</dbReference>
<dbReference type="PIRSF" id="PIRSF029171">
    <property type="entry name" value="Esterase_LipA"/>
    <property type="match status" value="1"/>
</dbReference>
<dbReference type="Gene3D" id="3.40.50.1820">
    <property type="entry name" value="alpha/beta hydrolase"/>
    <property type="match status" value="1"/>
</dbReference>
<dbReference type="Pfam" id="PF03583">
    <property type="entry name" value="LIP"/>
    <property type="match status" value="1"/>
</dbReference>
<name>A0A317N7U1_9NOCA</name>